<name>A0A2N7AVD4_9LACO</name>
<dbReference type="Proteomes" id="UP000235649">
    <property type="component" value="Unassembled WGS sequence"/>
</dbReference>
<comment type="caution">
    <text evidence="1">The sequence shown here is derived from an EMBL/GenBank/DDBJ whole genome shotgun (WGS) entry which is preliminary data.</text>
</comment>
<proteinExistence type="predicted"/>
<accession>A0A2N7AVD4</accession>
<evidence type="ECO:0000313" key="2">
    <source>
        <dbReference type="Proteomes" id="UP000235649"/>
    </source>
</evidence>
<dbReference type="AlphaFoldDB" id="A0A2N7AVD4"/>
<dbReference type="EMBL" id="NIPR01000008">
    <property type="protein sequence ID" value="PMD72136.1"/>
    <property type="molecule type" value="Genomic_DNA"/>
</dbReference>
<reference evidence="1 2" key="1">
    <citation type="submission" date="2017-05" db="EMBL/GenBank/DDBJ databases">
        <title>Lactobacillus nurukis nov., sp. nov., isolated from nuruk.</title>
        <authorList>
            <person name="Kim S.-J."/>
        </authorList>
    </citation>
    <scope>NUCLEOTIDE SEQUENCE [LARGE SCALE GENOMIC DNA]</scope>
    <source>
        <strain evidence="1 2">SYF10-1a</strain>
    </source>
</reference>
<organism evidence="1 2">
    <name type="scientific">Companilactobacillus nuruki</name>
    <dbReference type="NCBI Taxonomy" id="1993540"/>
    <lineage>
        <taxon>Bacteria</taxon>
        <taxon>Bacillati</taxon>
        <taxon>Bacillota</taxon>
        <taxon>Bacilli</taxon>
        <taxon>Lactobacillales</taxon>
        <taxon>Lactobacillaceae</taxon>
        <taxon>Companilactobacillus</taxon>
    </lineage>
</organism>
<keyword evidence="2" id="KW-1185">Reference proteome</keyword>
<gene>
    <name evidence="1" type="ORF">CBP76_04055</name>
</gene>
<dbReference type="OrthoDB" id="2280632at2"/>
<dbReference type="InterPro" id="IPR032710">
    <property type="entry name" value="NTF2-like_dom_sf"/>
</dbReference>
<evidence type="ECO:0008006" key="3">
    <source>
        <dbReference type="Google" id="ProtNLM"/>
    </source>
</evidence>
<evidence type="ECO:0000313" key="1">
    <source>
        <dbReference type="EMBL" id="PMD72136.1"/>
    </source>
</evidence>
<sequence length="199" mass="22619">MSKGEDIAEISELVARERLFRARHNPEIADCYYPDATVATSWQQGPLSTFIGSDSKEVDPRFTIVGNISPAVVHLNEKRAYVELPTCTHMRMMVNGTLAQIESYRRLIYRVEKRNGEWKISQMTSINENDDLRPVIAGQDLHIKSSDLEGLRPSYQFLAYVRKAAGGDISNDLLGTDRPEDIDKLYAQAETWLQQETKL</sequence>
<protein>
    <recommendedName>
        <fullName evidence="3">SnoaL-like domain-containing protein</fullName>
    </recommendedName>
</protein>
<dbReference type="SUPFAM" id="SSF54427">
    <property type="entry name" value="NTF2-like"/>
    <property type="match status" value="1"/>
</dbReference>
<dbReference type="RefSeq" id="WP_102195664.1">
    <property type="nucleotide sequence ID" value="NZ_NIPR01000008.1"/>
</dbReference>
<dbReference type="Gene3D" id="3.10.450.50">
    <property type="match status" value="1"/>
</dbReference>